<comment type="caution">
    <text evidence="2">The sequence shown here is derived from an EMBL/GenBank/DDBJ whole genome shotgun (WGS) entry which is preliminary data.</text>
</comment>
<dbReference type="Gene3D" id="2.60.40.10">
    <property type="entry name" value="Immunoglobulins"/>
    <property type="match status" value="1"/>
</dbReference>
<dbReference type="Gene3D" id="3.40.50.1820">
    <property type="entry name" value="alpha/beta hydrolase"/>
    <property type="match status" value="1"/>
</dbReference>
<evidence type="ECO:0000256" key="1">
    <source>
        <dbReference type="ARBA" id="ARBA00022729"/>
    </source>
</evidence>
<organism evidence="2 3">
    <name type="scientific">Dawidia cretensis</name>
    <dbReference type="NCBI Taxonomy" id="2782350"/>
    <lineage>
        <taxon>Bacteria</taxon>
        <taxon>Pseudomonadati</taxon>
        <taxon>Bacteroidota</taxon>
        <taxon>Cytophagia</taxon>
        <taxon>Cytophagales</taxon>
        <taxon>Chryseotaleaceae</taxon>
        <taxon>Dawidia</taxon>
    </lineage>
</organism>
<dbReference type="RefSeq" id="WP_254083320.1">
    <property type="nucleotide sequence ID" value="NZ_JAHESE010000003.1"/>
</dbReference>
<dbReference type="InterPro" id="IPR013783">
    <property type="entry name" value="Ig-like_fold"/>
</dbReference>
<evidence type="ECO:0008006" key="4">
    <source>
        <dbReference type="Google" id="ProtNLM"/>
    </source>
</evidence>
<reference evidence="2 3" key="1">
    <citation type="submission" date="2021-05" db="EMBL/GenBank/DDBJ databases">
        <title>A Polyphasic approach of four new species of the genus Ohtaekwangia: Ohtaekwangia histidinii sp. nov., Ohtaekwangia cretensis sp. nov., Ohtaekwangia indiensis sp. nov., Ohtaekwangia reichenbachii sp. nov. from diverse environment.</title>
        <authorList>
            <person name="Octaviana S."/>
        </authorList>
    </citation>
    <scope>NUCLEOTIDE SEQUENCE [LARGE SCALE GENOMIC DNA]</scope>
    <source>
        <strain evidence="2 3">PWU5</strain>
    </source>
</reference>
<keyword evidence="3" id="KW-1185">Reference proteome</keyword>
<dbReference type="Proteomes" id="UP001319080">
    <property type="component" value="Unassembled WGS sequence"/>
</dbReference>
<evidence type="ECO:0000313" key="3">
    <source>
        <dbReference type="Proteomes" id="UP001319080"/>
    </source>
</evidence>
<sequence>MTAMLSYAFRLTLFLFFNASVLVAAAQGLRRPYAGYSEHRHDGLRYGFFKPAGYNASKSYPLVVYLHGANDTLSRELALYHEAVQREHPCFVLTPKCLNPNVGWGDAWHTAHSPDMVKVLAAVDSLVGVYPINTNRLYLYGISMGGFGTFSVLSKEGGKFAAGYAVCGGASVDAAPRLLQTPLWIFHGTDDDIVLARYSRDVYHEMIRLGGKHVRYTEYPGVKHNSWENVAREKSLVKWLFLQEKGRIHSAPEVVQKLAGSSVSEGIQLSWAAHTGTAPVDQEVWFYRVFRDGTLIDEVAGDATRYLDAKATSGQKHTYHLVAVNYFFQPSAASLLVAVGRSK</sequence>
<evidence type="ECO:0000313" key="2">
    <source>
        <dbReference type="EMBL" id="MBT1707730.1"/>
    </source>
</evidence>
<accession>A0AAP2GTP7</accession>
<protein>
    <recommendedName>
        <fullName evidence="4">Phospholipase</fullName>
    </recommendedName>
</protein>
<dbReference type="InterPro" id="IPR029058">
    <property type="entry name" value="AB_hydrolase_fold"/>
</dbReference>
<proteinExistence type="predicted"/>
<dbReference type="PANTHER" id="PTHR43037:SF1">
    <property type="entry name" value="BLL1128 PROTEIN"/>
    <property type="match status" value="1"/>
</dbReference>
<name>A0AAP2GTP7_9BACT</name>
<keyword evidence="1" id="KW-0732">Signal</keyword>
<dbReference type="PANTHER" id="PTHR43037">
    <property type="entry name" value="UNNAMED PRODUCT-RELATED"/>
    <property type="match status" value="1"/>
</dbReference>
<gene>
    <name evidence="2" type="ORF">KK062_05840</name>
</gene>
<dbReference type="AlphaFoldDB" id="A0AAP2GTP7"/>
<dbReference type="EMBL" id="JAHESE010000003">
    <property type="protein sequence ID" value="MBT1707730.1"/>
    <property type="molecule type" value="Genomic_DNA"/>
</dbReference>
<dbReference type="InterPro" id="IPR050955">
    <property type="entry name" value="Plant_Biomass_Hydrol_Est"/>
</dbReference>
<dbReference type="SUPFAM" id="SSF53474">
    <property type="entry name" value="alpha/beta-Hydrolases"/>
    <property type="match status" value="1"/>
</dbReference>